<reference evidence="2 3" key="1">
    <citation type="submission" date="2017-10" db="EMBL/GenBank/DDBJ databases">
        <title>Comparative genomics in systemic dimorphic fungi from Ajellomycetaceae.</title>
        <authorList>
            <person name="Munoz J.F."/>
            <person name="Mcewen J.G."/>
            <person name="Clay O.K."/>
            <person name="Cuomo C.A."/>
        </authorList>
    </citation>
    <scope>NUCLEOTIDE SEQUENCE [LARGE SCALE GENOMIC DNA]</scope>
    <source>
        <strain evidence="2 3">UAMH7299</strain>
    </source>
</reference>
<feature type="compositionally biased region" description="Polar residues" evidence="1">
    <location>
        <begin position="156"/>
        <end position="165"/>
    </location>
</feature>
<comment type="caution">
    <text evidence="2">The sequence shown here is derived from an EMBL/GenBank/DDBJ whole genome shotgun (WGS) entry which is preliminary data.</text>
</comment>
<dbReference type="EMBL" id="PDNA01000019">
    <property type="protein sequence ID" value="PGH23809.1"/>
    <property type="molecule type" value="Genomic_DNA"/>
</dbReference>
<gene>
    <name evidence="2" type="ORF">AJ80_02057</name>
</gene>
<feature type="compositionally biased region" description="Polar residues" evidence="1">
    <location>
        <begin position="338"/>
        <end position="347"/>
    </location>
</feature>
<sequence>MSLRKDYPGSLPADSSFYKSPSARESRSPRSTLQKHRSANHGSFTPRYQSGTPRLAKTKSTKNRALISNMKKPHHDPISVDLSRSASEHEGLGIYTNPDRDRRFADPGRAAVSGSHHRSTSGTSQFSTTTMSSLGKPGSQYVHPMRQTPRPFTPPLSRSTQNSVMGSDYSADGNFLEDYDDPVPSSTRETFNNPSSAGSIAEPRSSFQIQTHSMTNLPATSSLSHTYDNSSVFETTSPISRTSLDFPFRSKPRSSTDPMTRVAAVQAARQAFEDREAAKALKLEQKTQERGFGRKEKRELHHLSKRLGSPSSHSIQDIGTTNEKLPPPEEHKHRFTPSRPNKSNTKIDSPKSAWVLFLTWLRTRIFKMGKKLRKSS</sequence>
<proteinExistence type="predicted"/>
<dbReference type="AlphaFoldDB" id="A0A2B7YRY4"/>
<feature type="region of interest" description="Disordered" evidence="1">
    <location>
        <begin position="1"/>
        <end position="211"/>
    </location>
</feature>
<keyword evidence="3" id="KW-1185">Reference proteome</keyword>
<evidence type="ECO:0000313" key="2">
    <source>
        <dbReference type="EMBL" id="PGH23809.1"/>
    </source>
</evidence>
<evidence type="ECO:0000313" key="3">
    <source>
        <dbReference type="Proteomes" id="UP000224634"/>
    </source>
</evidence>
<dbReference type="OrthoDB" id="5377213at2759"/>
<feature type="region of interest" description="Disordered" evidence="1">
    <location>
        <begin position="304"/>
        <end position="348"/>
    </location>
</feature>
<feature type="compositionally biased region" description="Polar residues" evidence="1">
    <location>
        <begin position="309"/>
        <end position="323"/>
    </location>
</feature>
<feature type="compositionally biased region" description="Polar residues" evidence="1">
    <location>
        <begin position="184"/>
        <end position="198"/>
    </location>
</feature>
<evidence type="ECO:0000256" key="1">
    <source>
        <dbReference type="SAM" id="MobiDB-lite"/>
    </source>
</evidence>
<dbReference type="Proteomes" id="UP000224634">
    <property type="component" value="Unassembled WGS sequence"/>
</dbReference>
<accession>A0A2B7YRY4</accession>
<feature type="compositionally biased region" description="Low complexity" evidence="1">
    <location>
        <begin position="120"/>
        <end position="133"/>
    </location>
</feature>
<feature type="compositionally biased region" description="Polar residues" evidence="1">
    <location>
        <begin position="40"/>
        <end position="52"/>
    </location>
</feature>
<organism evidence="2 3">
    <name type="scientific">Polytolypa hystricis (strain UAMH7299)</name>
    <dbReference type="NCBI Taxonomy" id="1447883"/>
    <lineage>
        <taxon>Eukaryota</taxon>
        <taxon>Fungi</taxon>
        <taxon>Dikarya</taxon>
        <taxon>Ascomycota</taxon>
        <taxon>Pezizomycotina</taxon>
        <taxon>Eurotiomycetes</taxon>
        <taxon>Eurotiomycetidae</taxon>
        <taxon>Onygenales</taxon>
        <taxon>Onygenales incertae sedis</taxon>
        <taxon>Polytolypa</taxon>
    </lineage>
</organism>
<name>A0A2B7YRY4_POLH7</name>
<protein>
    <submittedName>
        <fullName evidence="2">Uncharacterized protein</fullName>
    </submittedName>
</protein>